<proteinExistence type="predicted"/>
<feature type="transmembrane region" description="Helical" evidence="1">
    <location>
        <begin position="229"/>
        <end position="248"/>
    </location>
</feature>
<dbReference type="GO" id="GO:0080120">
    <property type="term" value="P:CAAX-box protein maturation"/>
    <property type="evidence" value="ECO:0007669"/>
    <property type="project" value="UniProtKB-ARBA"/>
</dbReference>
<dbReference type="AlphaFoldDB" id="A0AAV3PW69"/>
<organism evidence="3 4">
    <name type="scientific">Lithospermum erythrorhizon</name>
    <name type="common">Purple gromwell</name>
    <name type="synonym">Lithospermum officinale var. erythrorhizon</name>
    <dbReference type="NCBI Taxonomy" id="34254"/>
    <lineage>
        <taxon>Eukaryota</taxon>
        <taxon>Viridiplantae</taxon>
        <taxon>Streptophyta</taxon>
        <taxon>Embryophyta</taxon>
        <taxon>Tracheophyta</taxon>
        <taxon>Spermatophyta</taxon>
        <taxon>Magnoliopsida</taxon>
        <taxon>eudicotyledons</taxon>
        <taxon>Gunneridae</taxon>
        <taxon>Pentapetalae</taxon>
        <taxon>asterids</taxon>
        <taxon>lamiids</taxon>
        <taxon>Boraginales</taxon>
        <taxon>Boraginaceae</taxon>
        <taxon>Boraginoideae</taxon>
        <taxon>Lithospermeae</taxon>
        <taxon>Lithospermum</taxon>
    </lineage>
</organism>
<feature type="domain" description="CAAX prenyl protease 2/Lysostaphin resistance protein A-like" evidence="2">
    <location>
        <begin position="201"/>
        <end position="288"/>
    </location>
</feature>
<dbReference type="Proteomes" id="UP001454036">
    <property type="component" value="Unassembled WGS sequence"/>
</dbReference>
<sequence>MGIHTLHYPGKSTPCHISYVLYRRFGCPDKASTFVSRPIRLCCAFRVDVRVFASRKSIKKSRRNEKVEENEVLPLVKTQPDELDALVSNLPTSAMDSEVKGSIPVASRSAVLQACITTSSLIGVLGVAFRQASHIASAEGWPVTDCSTVLPLVGFEIWHVGLITALVILVSSLRYLLLITWPEFAESSEAANRQVLTSLEPFDYVIVAFLPGVTEELLFRGALLPLCGLDFKGVLLVASLFGILHLGSGRKYSFALWATIVGIVYGYGAIMSSSIIVPMASHAVNNLLGGIIWNYTSDSSRE</sequence>
<gene>
    <name evidence="3" type="ORF">LIER_13080</name>
</gene>
<dbReference type="PANTHER" id="PTHR43592:SF7">
    <property type="entry name" value="CAAX AMINO TERMINAL PROTEASE FAMILY PROTEIN"/>
    <property type="match status" value="1"/>
</dbReference>
<keyword evidence="1" id="KW-1133">Transmembrane helix</keyword>
<comment type="caution">
    <text evidence="3">The sequence shown here is derived from an EMBL/GenBank/DDBJ whole genome shotgun (WGS) entry which is preliminary data.</text>
</comment>
<keyword evidence="1" id="KW-0472">Membrane</keyword>
<dbReference type="Pfam" id="PF02517">
    <property type="entry name" value="Rce1-like"/>
    <property type="match status" value="1"/>
</dbReference>
<feature type="transmembrane region" description="Helical" evidence="1">
    <location>
        <begin position="157"/>
        <end position="177"/>
    </location>
</feature>
<dbReference type="GO" id="GO:0008237">
    <property type="term" value="F:metallopeptidase activity"/>
    <property type="evidence" value="ECO:0007669"/>
    <property type="project" value="UniProtKB-KW"/>
</dbReference>
<keyword evidence="3" id="KW-0482">Metalloprotease</keyword>
<dbReference type="GO" id="GO:0004175">
    <property type="term" value="F:endopeptidase activity"/>
    <property type="evidence" value="ECO:0007669"/>
    <property type="project" value="UniProtKB-ARBA"/>
</dbReference>
<keyword evidence="3" id="KW-0378">Hydrolase</keyword>
<feature type="transmembrane region" description="Helical" evidence="1">
    <location>
        <begin position="254"/>
        <end position="277"/>
    </location>
</feature>
<evidence type="ECO:0000313" key="3">
    <source>
        <dbReference type="EMBL" id="GAA0155326.1"/>
    </source>
</evidence>
<dbReference type="PANTHER" id="PTHR43592">
    <property type="entry name" value="CAAX AMINO TERMINAL PROTEASE"/>
    <property type="match status" value="1"/>
</dbReference>
<evidence type="ECO:0000256" key="1">
    <source>
        <dbReference type="SAM" id="Phobius"/>
    </source>
</evidence>
<reference evidence="3 4" key="1">
    <citation type="submission" date="2024-01" db="EMBL/GenBank/DDBJ databases">
        <title>The complete chloroplast genome sequence of Lithospermum erythrorhizon: insights into the phylogenetic relationship among Boraginaceae species and the maternal lineages of purple gromwells.</title>
        <authorList>
            <person name="Okada T."/>
            <person name="Watanabe K."/>
        </authorList>
    </citation>
    <scope>NUCLEOTIDE SEQUENCE [LARGE SCALE GENOMIC DNA]</scope>
</reference>
<protein>
    <submittedName>
        <fullName evidence="3">Metalloprotease</fullName>
    </submittedName>
</protein>
<accession>A0AAV3PW69</accession>
<keyword evidence="1" id="KW-0812">Transmembrane</keyword>
<keyword evidence="4" id="KW-1185">Reference proteome</keyword>
<name>A0AAV3PW69_LITER</name>
<evidence type="ECO:0000259" key="2">
    <source>
        <dbReference type="Pfam" id="PF02517"/>
    </source>
</evidence>
<keyword evidence="3" id="KW-0645">Protease</keyword>
<evidence type="ECO:0000313" key="4">
    <source>
        <dbReference type="Proteomes" id="UP001454036"/>
    </source>
</evidence>
<dbReference type="InterPro" id="IPR003675">
    <property type="entry name" value="Rce1/LyrA-like_dom"/>
</dbReference>
<dbReference type="EMBL" id="BAABME010002596">
    <property type="protein sequence ID" value="GAA0155326.1"/>
    <property type="molecule type" value="Genomic_DNA"/>
</dbReference>